<dbReference type="EMBL" id="JAEHOC010000004">
    <property type="protein sequence ID" value="KAG2442938.1"/>
    <property type="molecule type" value="Genomic_DNA"/>
</dbReference>
<dbReference type="Proteomes" id="UP000650467">
    <property type="component" value="Unassembled WGS sequence"/>
</dbReference>
<dbReference type="SUPFAM" id="SSF54695">
    <property type="entry name" value="POZ domain"/>
    <property type="match status" value="1"/>
</dbReference>
<keyword evidence="2" id="KW-1185">Reference proteome</keyword>
<dbReference type="InterPro" id="IPR011333">
    <property type="entry name" value="SKP1/BTB/POZ_sf"/>
</dbReference>
<dbReference type="Gene3D" id="3.30.710.10">
    <property type="entry name" value="Potassium Channel Kv1.1, Chain A"/>
    <property type="match status" value="1"/>
</dbReference>
<proteinExistence type="predicted"/>
<dbReference type="OrthoDB" id="539088at2759"/>
<protein>
    <recommendedName>
        <fullName evidence="3">BTB domain-containing protein</fullName>
    </recommendedName>
</protein>
<evidence type="ECO:0000313" key="2">
    <source>
        <dbReference type="Proteomes" id="UP000650467"/>
    </source>
</evidence>
<evidence type="ECO:0008006" key="3">
    <source>
        <dbReference type="Google" id="ProtNLM"/>
    </source>
</evidence>
<evidence type="ECO:0000313" key="1">
    <source>
        <dbReference type="EMBL" id="KAG2442938.1"/>
    </source>
</evidence>
<accession>A0A835TG93</accession>
<sequence length="310" mass="31289">MEAAQLDRSVSPPGSCLITLAFRDSNATGAAAAAQPPAAQVLLQVDRALLWHASPVLRGAIEDTCSGNGGNGGSDPQGAATPPTLTLLGDSAADWQGVVEVLQDATSPISWDNVGPLLRLADKYDMAAVRRECVSFLALHAPQMSLTHPLACARNPLCAASLVEWHVLGGNCNSSSITAAGDEGGAGGGAGGGGAGGGDSSSSSSCGDGTADYVATISAALTAALKPLGAVVKVPKTCKPTSAGATAAAANTKKLKLIRYSTKVRGTARLILEQLTKLTQHPRYEEAVAKGVQRQVTAALLACLKDVAAR</sequence>
<reference evidence="1" key="1">
    <citation type="journal article" date="2020" name="bioRxiv">
        <title>Comparative genomics of Chlamydomonas.</title>
        <authorList>
            <person name="Craig R.J."/>
            <person name="Hasan A.R."/>
            <person name="Ness R.W."/>
            <person name="Keightley P.D."/>
        </authorList>
    </citation>
    <scope>NUCLEOTIDE SEQUENCE</scope>
    <source>
        <strain evidence="1">SAG 7.73</strain>
    </source>
</reference>
<name>A0A835TG93_CHLIN</name>
<gene>
    <name evidence="1" type="ORF">HXX76_003014</name>
</gene>
<organism evidence="1 2">
    <name type="scientific">Chlamydomonas incerta</name>
    <dbReference type="NCBI Taxonomy" id="51695"/>
    <lineage>
        <taxon>Eukaryota</taxon>
        <taxon>Viridiplantae</taxon>
        <taxon>Chlorophyta</taxon>
        <taxon>core chlorophytes</taxon>
        <taxon>Chlorophyceae</taxon>
        <taxon>CS clade</taxon>
        <taxon>Chlamydomonadales</taxon>
        <taxon>Chlamydomonadaceae</taxon>
        <taxon>Chlamydomonas</taxon>
    </lineage>
</organism>
<dbReference type="AlphaFoldDB" id="A0A835TG93"/>
<comment type="caution">
    <text evidence="1">The sequence shown here is derived from an EMBL/GenBank/DDBJ whole genome shotgun (WGS) entry which is preliminary data.</text>
</comment>